<comment type="caution">
    <text evidence="2">The sequence shown here is derived from an EMBL/GenBank/DDBJ whole genome shotgun (WGS) entry which is preliminary data.</text>
</comment>
<protein>
    <submittedName>
        <fullName evidence="2">Circadian clock KaiB family protein</fullName>
    </submittedName>
</protein>
<evidence type="ECO:0000259" key="1">
    <source>
        <dbReference type="SMART" id="SM01248"/>
    </source>
</evidence>
<organism evidence="2 3">
    <name type="scientific">Adhaeribacter terreus</name>
    <dbReference type="NCBI Taxonomy" id="529703"/>
    <lineage>
        <taxon>Bacteria</taxon>
        <taxon>Pseudomonadati</taxon>
        <taxon>Bacteroidota</taxon>
        <taxon>Cytophagia</taxon>
        <taxon>Cytophagales</taxon>
        <taxon>Hymenobacteraceae</taxon>
        <taxon>Adhaeribacter</taxon>
    </lineage>
</organism>
<accession>A0ABW0EBF1</accession>
<evidence type="ECO:0000313" key="2">
    <source>
        <dbReference type="EMBL" id="MFC5271692.1"/>
    </source>
</evidence>
<dbReference type="Proteomes" id="UP001596161">
    <property type="component" value="Unassembled WGS sequence"/>
</dbReference>
<dbReference type="Pfam" id="PF07689">
    <property type="entry name" value="KaiB"/>
    <property type="match status" value="1"/>
</dbReference>
<reference evidence="3" key="1">
    <citation type="journal article" date="2019" name="Int. J. Syst. Evol. Microbiol.">
        <title>The Global Catalogue of Microorganisms (GCM) 10K type strain sequencing project: providing services to taxonomists for standard genome sequencing and annotation.</title>
        <authorList>
            <consortium name="The Broad Institute Genomics Platform"/>
            <consortium name="The Broad Institute Genome Sequencing Center for Infectious Disease"/>
            <person name="Wu L."/>
            <person name="Ma J."/>
        </authorList>
    </citation>
    <scope>NUCLEOTIDE SEQUENCE [LARGE SCALE GENOMIC DNA]</scope>
    <source>
        <strain evidence="3">KACC 12602</strain>
    </source>
</reference>
<feature type="domain" description="KaiB" evidence="1">
    <location>
        <begin position="7"/>
        <end position="88"/>
    </location>
</feature>
<dbReference type="SMART" id="SM01248">
    <property type="entry name" value="KaiB"/>
    <property type="match status" value="1"/>
</dbReference>
<keyword evidence="3" id="KW-1185">Reference proteome</keyword>
<proteinExistence type="predicted"/>
<dbReference type="SUPFAM" id="SSF52833">
    <property type="entry name" value="Thioredoxin-like"/>
    <property type="match status" value="1"/>
</dbReference>
<dbReference type="RefSeq" id="WP_378018052.1">
    <property type="nucleotide sequence ID" value="NZ_JBHSKT010000008.1"/>
</dbReference>
<dbReference type="Gene3D" id="3.40.30.10">
    <property type="entry name" value="Glutaredoxin"/>
    <property type="match status" value="1"/>
</dbReference>
<dbReference type="InterPro" id="IPR036249">
    <property type="entry name" value="Thioredoxin-like_sf"/>
</dbReference>
<evidence type="ECO:0000313" key="3">
    <source>
        <dbReference type="Proteomes" id="UP001596161"/>
    </source>
</evidence>
<dbReference type="EMBL" id="JBHSKT010000008">
    <property type="protein sequence ID" value="MFC5271692.1"/>
    <property type="molecule type" value="Genomic_DNA"/>
</dbReference>
<sequence>MNKYVLQLYVNGNSPTSMEAVEMLQTICKENLKGNCELEIIDIQVEPDKAEEAGILAIPTLVRKWPLPETRIIGALSVKTRVLTGLGIASDLN</sequence>
<dbReference type="InterPro" id="IPR039022">
    <property type="entry name" value="KaiB-like"/>
</dbReference>
<gene>
    <name evidence="2" type="ORF">ACFPIB_13825</name>
</gene>
<dbReference type="InterPro" id="IPR011649">
    <property type="entry name" value="KaiB_domain"/>
</dbReference>
<dbReference type="PANTHER" id="PTHR41709:SF2">
    <property type="entry name" value="CIRCADIAN CLOCK PROTEIN KAIB2"/>
    <property type="match status" value="1"/>
</dbReference>
<name>A0ABW0EBF1_9BACT</name>
<dbReference type="CDD" id="cd02978">
    <property type="entry name" value="KaiB_like"/>
    <property type="match status" value="1"/>
</dbReference>
<dbReference type="PANTHER" id="PTHR41709">
    <property type="entry name" value="KAIB-LIKE PROTEIN 1"/>
    <property type="match status" value="1"/>
</dbReference>